<evidence type="ECO:0000313" key="2">
    <source>
        <dbReference type="EMBL" id="MCV2231246.1"/>
    </source>
</evidence>
<dbReference type="PROSITE" id="PS51257">
    <property type="entry name" value="PROKAR_LIPOPROTEIN"/>
    <property type="match status" value="1"/>
</dbReference>
<evidence type="ECO:0000313" key="3">
    <source>
        <dbReference type="Proteomes" id="UP001177160"/>
    </source>
</evidence>
<organism evidence="2 3">
    <name type="scientific">Paracholeplasma manati</name>
    <dbReference type="NCBI Taxonomy" id="591373"/>
    <lineage>
        <taxon>Bacteria</taxon>
        <taxon>Bacillati</taxon>
        <taxon>Mycoplasmatota</taxon>
        <taxon>Mollicutes</taxon>
        <taxon>Acholeplasmatales</taxon>
        <taxon>Acholeplasmataceae</taxon>
        <taxon>Paracholeplasma</taxon>
    </lineage>
</organism>
<dbReference type="Gene3D" id="2.60.40.4270">
    <property type="entry name" value="Listeria-Bacteroides repeat domain"/>
    <property type="match status" value="1"/>
</dbReference>
<proteinExistence type="predicted"/>
<accession>A0ABT2Y3D6</accession>
<comment type="subcellular location">
    <subcellularLocation>
        <location evidence="1">Cell envelope</location>
    </subcellularLocation>
</comment>
<dbReference type="Proteomes" id="UP001177160">
    <property type="component" value="Unassembled WGS sequence"/>
</dbReference>
<protein>
    <submittedName>
        <fullName evidence="2">InlB B-repeat-containing protein</fullName>
    </submittedName>
</protein>
<keyword evidence="3" id="KW-1185">Reference proteome</keyword>
<dbReference type="RefSeq" id="WP_263607359.1">
    <property type="nucleotide sequence ID" value="NZ_JAOVQM010000001.1"/>
</dbReference>
<comment type="caution">
    <text evidence="2">The sequence shown here is derived from an EMBL/GenBank/DDBJ whole genome shotgun (WGS) entry which is preliminary data.</text>
</comment>
<evidence type="ECO:0000256" key="1">
    <source>
        <dbReference type="ARBA" id="ARBA00004196"/>
    </source>
</evidence>
<dbReference type="InterPro" id="IPR013378">
    <property type="entry name" value="InlB-like_B-rpt"/>
</dbReference>
<reference evidence="2" key="1">
    <citation type="submission" date="2022-09" db="EMBL/GenBank/DDBJ databases">
        <title>Novel Mycoplasma species identified in domestic and wild animals.</title>
        <authorList>
            <person name="Volokhov D.V."/>
            <person name="Furtak V.A."/>
            <person name="Zagorodnyaya T.A."/>
        </authorList>
    </citation>
    <scope>NUCLEOTIDE SEQUENCE</scope>
    <source>
        <strain evidence="2">Oakley</strain>
    </source>
</reference>
<dbReference type="Pfam" id="PF09479">
    <property type="entry name" value="Flg_new"/>
    <property type="match status" value="1"/>
</dbReference>
<gene>
    <name evidence="2" type="ORF">N7548_00200</name>
</gene>
<dbReference type="EMBL" id="JAOVQM010000001">
    <property type="protein sequence ID" value="MCV2231246.1"/>
    <property type="molecule type" value="Genomic_DNA"/>
</dbReference>
<dbReference type="InterPro" id="IPR042229">
    <property type="entry name" value="Listeria/Bacterioides_rpt_sf"/>
</dbReference>
<dbReference type="NCBIfam" id="TIGR02543">
    <property type="entry name" value="List_Bact_rpt"/>
    <property type="match status" value="1"/>
</dbReference>
<name>A0ABT2Y3D6_9MOLU</name>
<sequence>MKKKMILVMFILMMTLTGCIRHDSRDKRAYAVHIIYNNELFSNPRYVTEGNTLGDTLGIPRKNHHVFLYWETMDGQRFYPEDTIHDNYFFYEVFEPIQYSMVFETNGGEPIKPKLINEGTAYFPPTPIRPDYDFIGWFVDPECTTRYFEYDAVQADITLYAKWTLTSYTVYYQLSESQWFRFTAYPGDDFPTISMSKYDDFDYWYETNPMVPFVFPSDMPKRNITLYAKYK</sequence>